<dbReference type="AlphaFoldDB" id="A0A4Q2DI98"/>
<proteinExistence type="predicted"/>
<feature type="compositionally biased region" description="Low complexity" evidence="1">
    <location>
        <begin position="45"/>
        <end position="58"/>
    </location>
</feature>
<feature type="region of interest" description="Disordered" evidence="1">
    <location>
        <begin position="39"/>
        <end position="62"/>
    </location>
</feature>
<gene>
    <name evidence="2" type="ORF">EST38_g6993</name>
</gene>
<name>A0A4Q2DI98_9AGAR</name>
<dbReference type="EMBL" id="SDEE01000236">
    <property type="protein sequence ID" value="RXW18862.1"/>
    <property type="molecule type" value="Genomic_DNA"/>
</dbReference>
<evidence type="ECO:0000313" key="3">
    <source>
        <dbReference type="Proteomes" id="UP000290288"/>
    </source>
</evidence>
<evidence type="ECO:0000256" key="1">
    <source>
        <dbReference type="SAM" id="MobiDB-lite"/>
    </source>
</evidence>
<accession>A0A4Q2DI98</accession>
<sequence>MYRSATLTVSSTIKRHYECAWRIWRSCQHIHRRLLPETHNRREGTGTSTFGSKTGAFGRPDNTSTTGTGLFGQLATGLFARNYDDGHYRVWERRQLVWRQTIGLHSTVATAVLVHFVFEIDGARGPWEVNGKRTIGVHTITVAPGRDRKKIRKAARMSAEQVAA</sequence>
<protein>
    <submittedName>
        <fullName evidence="2">Uncharacterized protein</fullName>
    </submittedName>
</protein>
<evidence type="ECO:0000313" key="2">
    <source>
        <dbReference type="EMBL" id="RXW18862.1"/>
    </source>
</evidence>
<dbReference type="Proteomes" id="UP000290288">
    <property type="component" value="Unassembled WGS sequence"/>
</dbReference>
<organism evidence="2 3">
    <name type="scientific">Candolleomyces aberdarensis</name>
    <dbReference type="NCBI Taxonomy" id="2316362"/>
    <lineage>
        <taxon>Eukaryota</taxon>
        <taxon>Fungi</taxon>
        <taxon>Dikarya</taxon>
        <taxon>Basidiomycota</taxon>
        <taxon>Agaricomycotina</taxon>
        <taxon>Agaricomycetes</taxon>
        <taxon>Agaricomycetidae</taxon>
        <taxon>Agaricales</taxon>
        <taxon>Agaricineae</taxon>
        <taxon>Psathyrellaceae</taxon>
        <taxon>Candolleomyces</taxon>
    </lineage>
</organism>
<comment type="caution">
    <text evidence="2">The sequence shown here is derived from an EMBL/GenBank/DDBJ whole genome shotgun (WGS) entry which is preliminary data.</text>
</comment>
<keyword evidence="3" id="KW-1185">Reference proteome</keyword>
<reference evidence="2 3" key="1">
    <citation type="submission" date="2019-01" db="EMBL/GenBank/DDBJ databases">
        <title>Draft genome sequence of Psathyrella aberdarensis IHI B618.</title>
        <authorList>
            <person name="Buettner E."/>
            <person name="Kellner H."/>
        </authorList>
    </citation>
    <scope>NUCLEOTIDE SEQUENCE [LARGE SCALE GENOMIC DNA]</scope>
    <source>
        <strain evidence="2 3">IHI B618</strain>
    </source>
</reference>